<accession>A0A543K417</accession>
<organism evidence="1 2">
    <name type="scientific">Roseinatronobacter monicus</name>
    <dbReference type="NCBI Taxonomy" id="393481"/>
    <lineage>
        <taxon>Bacteria</taxon>
        <taxon>Pseudomonadati</taxon>
        <taxon>Pseudomonadota</taxon>
        <taxon>Alphaproteobacteria</taxon>
        <taxon>Rhodobacterales</taxon>
        <taxon>Paracoccaceae</taxon>
        <taxon>Roseinatronobacter</taxon>
    </lineage>
</organism>
<sequence length="196" mass="22092">MLTKPSLCDPILFEPNIARFRAADPLDDVYVQIILAPDTYYPCVFCYRGVISFPNMANIDTVRGLHPKLARLADLLQSPRRGWKTAAFDEIISLLCMSQISIMPDFVEPHRLCGKELLAILSMAFEDAERQDRPVLDYLPALQFGGGIAKYLVTQNKDDLREAARHLPNIQPCDEDLLCRISVCLQRLGIAPTMVE</sequence>
<protein>
    <submittedName>
        <fullName evidence="1">Uncharacterized protein</fullName>
    </submittedName>
</protein>
<keyword evidence="2" id="KW-1185">Reference proteome</keyword>
<proteinExistence type="predicted"/>
<comment type="caution">
    <text evidence="1">The sequence shown here is derived from an EMBL/GenBank/DDBJ whole genome shotgun (WGS) entry which is preliminary data.</text>
</comment>
<dbReference type="RefSeq" id="WP_142085372.1">
    <property type="nucleotide sequence ID" value="NZ_VFPT01000004.1"/>
</dbReference>
<dbReference type="EMBL" id="VFPT01000004">
    <property type="protein sequence ID" value="TQM89822.1"/>
    <property type="molecule type" value="Genomic_DNA"/>
</dbReference>
<dbReference type="Proteomes" id="UP000320582">
    <property type="component" value="Unassembled WGS sequence"/>
</dbReference>
<dbReference type="AlphaFoldDB" id="A0A543K417"/>
<gene>
    <name evidence="1" type="ORF">BD293_4129</name>
</gene>
<name>A0A543K417_9RHOB</name>
<reference evidence="1 2" key="1">
    <citation type="submission" date="2019-06" db="EMBL/GenBank/DDBJ databases">
        <title>Genomic Encyclopedia of Archaeal and Bacterial Type Strains, Phase II (KMG-II): from individual species to whole genera.</title>
        <authorList>
            <person name="Goeker M."/>
        </authorList>
    </citation>
    <scope>NUCLEOTIDE SEQUENCE [LARGE SCALE GENOMIC DNA]</scope>
    <source>
        <strain evidence="1 2">DSM 18423</strain>
    </source>
</reference>
<evidence type="ECO:0000313" key="2">
    <source>
        <dbReference type="Proteomes" id="UP000320582"/>
    </source>
</evidence>
<evidence type="ECO:0000313" key="1">
    <source>
        <dbReference type="EMBL" id="TQM89822.1"/>
    </source>
</evidence>